<comment type="similarity">
    <text evidence="2">Belongs to the resistance-nodulation-cell division (RND) (TC 2.A.6) family. MmpL subfamily.</text>
</comment>
<evidence type="ECO:0000313" key="10">
    <source>
        <dbReference type="EMBL" id="UVI36364.1"/>
    </source>
</evidence>
<feature type="transmembrane region" description="Helical" evidence="8">
    <location>
        <begin position="252"/>
        <end position="273"/>
    </location>
</feature>
<feature type="transmembrane region" description="Helical" evidence="8">
    <location>
        <begin position="710"/>
        <end position="732"/>
    </location>
</feature>
<keyword evidence="6 8" id="KW-0472">Membrane</keyword>
<dbReference type="InterPro" id="IPR004869">
    <property type="entry name" value="MMPL_dom"/>
</dbReference>
<dbReference type="PANTHER" id="PTHR33406">
    <property type="entry name" value="MEMBRANE PROTEIN MJ1562-RELATED"/>
    <property type="match status" value="1"/>
</dbReference>
<dbReference type="RefSeq" id="WP_265418965.1">
    <property type="nucleotide sequence ID" value="NZ_CP093443.1"/>
</dbReference>
<name>A0ABY5SUI8_9MICO</name>
<keyword evidence="5 8" id="KW-1133">Transmembrane helix</keyword>
<comment type="subcellular location">
    <subcellularLocation>
        <location evidence="1">Cell membrane</location>
        <topology evidence="1">Multi-pass membrane protein</topology>
    </subcellularLocation>
</comment>
<feature type="transmembrane region" description="Helical" evidence="8">
    <location>
        <begin position="636"/>
        <end position="658"/>
    </location>
</feature>
<feature type="transmembrane region" description="Helical" evidence="8">
    <location>
        <begin position="285"/>
        <end position="307"/>
    </location>
</feature>
<evidence type="ECO:0000256" key="8">
    <source>
        <dbReference type="SAM" id="Phobius"/>
    </source>
</evidence>
<feature type="transmembrane region" description="Helical" evidence="8">
    <location>
        <begin position="738"/>
        <end position="761"/>
    </location>
</feature>
<evidence type="ECO:0000256" key="2">
    <source>
        <dbReference type="ARBA" id="ARBA00010157"/>
    </source>
</evidence>
<evidence type="ECO:0000256" key="5">
    <source>
        <dbReference type="ARBA" id="ARBA00022989"/>
    </source>
</evidence>
<feature type="compositionally biased region" description="Basic and acidic residues" evidence="7">
    <location>
        <begin position="518"/>
        <end position="528"/>
    </location>
</feature>
<evidence type="ECO:0000256" key="6">
    <source>
        <dbReference type="ARBA" id="ARBA00023136"/>
    </source>
</evidence>
<feature type="region of interest" description="Disordered" evidence="7">
    <location>
        <begin position="499"/>
        <end position="552"/>
    </location>
</feature>
<keyword evidence="3" id="KW-1003">Cell membrane</keyword>
<feature type="transmembrane region" description="Helical" evidence="8">
    <location>
        <begin position="48"/>
        <end position="71"/>
    </location>
</feature>
<dbReference type="Proteomes" id="UP001064879">
    <property type="component" value="Chromosome"/>
</dbReference>
<dbReference type="InterPro" id="IPR050545">
    <property type="entry name" value="Mycobact_MmpL"/>
</dbReference>
<feature type="domain" description="Membrane transport protein MMPL" evidence="9">
    <location>
        <begin position="85"/>
        <end position="420"/>
    </location>
</feature>
<evidence type="ECO:0000256" key="3">
    <source>
        <dbReference type="ARBA" id="ARBA00022475"/>
    </source>
</evidence>
<keyword evidence="4 8" id="KW-0812">Transmembrane</keyword>
<dbReference type="Pfam" id="PF03176">
    <property type="entry name" value="MMPL"/>
    <property type="match status" value="2"/>
</dbReference>
<evidence type="ECO:0000259" key="9">
    <source>
        <dbReference type="Pfam" id="PF03176"/>
    </source>
</evidence>
<feature type="transmembrane region" description="Helical" evidence="8">
    <location>
        <begin position="360"/>
        <end position="384"/>
    </location>
</feature>
<feature type="transmembrane region" description="Helical" evidence="8">
    <location>
        <begin position="612"/>
        <end position="629"/>
    </location>
</feature>
<proteinExistence type="inferred from homology"/>
<accession>A0ABY5SUI8</accession>
<feature type="compositionally biased region" description="Low complexity" evidence="7">
    <location>
        <begin position="530"/>
        <end position="545"/>
    </location>
</feature>
<feature type="compositionally biased region" description="Polar residues" evidence="7">
    <location>
        <begin position="500"/>
        <end position="512"/>
    </location>
</feature>
<evidence type="ECO:0000256" key="1">
    <source>
        <dbReference type="ARBA" id="ARBA00004651"/>
    </source>
</evidence>
<dbReference type="EMBL" id="CP093443">
    <property type="protein sequence ID" value="UVI36364.1"/>
    <property type="molecule type" value="Genomic_DNA"/>
</dbReference>
<feature type="compositionally biased region" description="Low complexity" evidence="7">
    <location>
        <begin position="22"/>
        <end position="37"/>
    </location>
</feature>
<evidence type="ECO:0000256" key="7">
    <source>
        <dbReference type="SAM" id="MobiDB-lite"/>
    </source>
</evidence>
<evidence type="ECO:0000256" key="4">
    <source>
        <dbReference type="ARBA" id="ARBA00022692"/>
    </source>
</evidence>
<feature type="transmembrane region" description="Helical" evidence="8">
    <location>
        <begin position="421"/>
        <end position="439"/>
    </location>
</feature>
<feature type="transmembrane region" description="Helical" evidence="8">
    <location>
        <begin position="328"/>
        <end position="348"/>
    </location>
</feature>
<evidence type="ECO:0000313" key="11">
    <source>
        <dbReference type="Proteomes" id="UP001064879"/>
    </source>
</evidence>
<dbReference type="Gene3D" id="1.20.1640.10">
    <property type="entry name" value="Multidrug efflux transporter AcrB transmembrane domain"/>
    <property type="match status" value="2"/>
</dbReference>
<dbReference type="SUPFAM" id="SSF82866">
    <property type="entry name" value="Multidrug efflux transporter AcrB transmembrane domain"/>
    <property type="match status" value="2"/>
</dbReference>
<feature type="region of interest" description="Disordered" evidence="7">
    <location>
        <begin position="1"/>
        <end position="40"/>
    </location>
</feature>
<dbReference type="PANTHER" id="PTHR33406:SF6">
    <property type="entry name" value="MEMBRANE PROTEIN YDGH-RELATED"/>
    <property type="match status" value="1"/>
</dbReference>
<gene>
    <name evidence="10" type="ORF">L1F31_01460</name>
</gene>
<feature type="transmembrane region" description="Helical" evidence="8">
    <location>
        <begin position="670"/>
        <end position="689"/>
    </location>
</feature>
<reference evidence="10" key="1">
    <citation type="submission" date="2022-03" db="EMBL/GenBank/DDBJ databases">
        <title>Brevibacterium spongiae sp. nov., isolated from marine sponge.</title>
        <authorList>
            <person name="Li Z."/>
            <person name="Zhang M."/>
        </authorList>
    </citation>
    <scope>NUCLEOTIDE SEQUENCE</scope>
    <source>
        <strain evidence="10">WHS-Z9</strain>
    </source>
</reference>
<feature type="domain" description="Membrane transport protein MMPL" evidence="9">
    <location>
        <begin position="515"/>
        <end position="780"/>
    </location>
</feature>
<organism evidence="10 11">
    <name type="scientific">Brevibacterium spongiae</name>
    <dbReference type="NCBI Taxonomy" id="2909672"/>
    <lineage>
        <taxon>Bacteria</taxon>
        <taxon>Bacillati</taxon>
        <taxon>Actinomycetota</taxon>
        <taxon>Actinomycetes</taxon>
        <taxon>Micrococcales</taxon>
        <taxon>Brevibacteriaceae</taxon>
        <taxon>Brevibacterium</taxon>
    </lineage>
</organism>
<keyword evidence="11" id="KW-1185">Reference proteome</keyword>
<feature type="transmembrane region" description="Helical" evidence="8">
    <location>
        <begin position="221"/>
        <end position="245"/>
    </location>
</feature>
<protein>
    <submittedName>
        <fullName evidence="10">MMPL family transporter</fullName>
    </submittedName>
</protein>
<sequence>MPRHLLTSTPPDPDPRRGGPAGADASAEGTAAAPESAPNRRPVRGRGALLILFAVLLIAWVGISGIGGPYFGKISDVATNDRSSFLPESSESTRAQDQIEKFSDLDYVPAIVVLENSDGIIDDDRSRLDDLTKQLEGKKLLAADPSPAIPSEDGKALQLILPVTTDTTADDVETIRDTIDQVFPQAVAADSTPAQAAKAPTTSANVHVTGPAGFSADLTEAFAGIDGILLLVALIAVFVILVIVYRSPLLPIIVLFTSVAALAASIFIVWHLADAEILLVNGQVQGILFILVVGATTDYSLLVVARFRDALLHEPDRVRAGLSAVKGVLEPIAASGGTVIASLLVLLLTDLASTRALGPVAAIGIATAMLAALTFLPAALMTIGRALFWPFRPRVQADTAQPKRGLWVRIAEAVAKHPRRIWVTLVIILAIPLVGLGQLKAEGVPQSDFVLGDSEARDGQDILAEHFPGGSGSPTQIVVAKDQLEDAAKAVGHLGEVESMTVTANDSPSGTLTVAKDGQIEPPRERPADAGPASSGQTPSGQPGSMEPTPTEVNGNVLLEATLTSVADSDAAESTVTTIRDRVHEIDPDALVGGESAVDLDTNTTAEADRSLAIPLILVVVTIVLILLLRSLLAPLLLVALTVLSFGTALGVSALVFNDVIGFPGADPSVPLYAFVFLVALGIDYNIFLMSRVREESLRLGTRAGVLRGLVTTGGVITSAGIVLAATFAALAVIPVMFLFQLAFIVTFGVLLDAILVRSLVVPALVHDLGRAVWWPWRKRIPKD</sequence>